<sequence>MQPNNSKPKPPRQSDGSKAAVGPHHEQHAIIGRHHGQVATLSGRYEQPAVMRRNQAPFDAYDYLASIPQQNSADLPLHSAERHGWGALPPLSGCFNAAQQKTPPKTATVTPRLSSGRTTSANTRNLSNNSPPYTVGDWRPFPGHSRAPREASVTAGDWRPFSDHPRAPWGASMAARAAPPSASALPSGWNEFDRQRPPMSSTHSTTQMRGRGSYPDDHHSLQTGSGSSRPAYHSHNTSVRMGPRTITNLLHPNSRKNHIPVPGHNRERSSLSRAVIIEGPVSDLEEQPARRHISSLTAEAQTFYPGRTQHGGPLTANPPQFHPGQLQHAPPLMEAAPSAHGHRIPYGYSSASRTGSYHEGRTPYNRPSEDFAAPPKTPTSLDGEYAEYAKYYDDEYYDNYSDGYGDKEYFDDDSDEYSDDYLFYSAPNARQMEAGTQRETLHAQNSIIFTTPGRPAGCSSLLTVGAVPDTPFRDYPGTFGEIRTTVPDPTVQISASAFPQTESQSESLRRAQVHAQNLLLQTDQQYQLREQSTFDGEQAAINPLAEQRTAELGATQSLYAQQNLAEQYAAGQRISREYAAEKQRLGLHDLTLPHGNIATRGTALSREESLSVVLPRHRDAWLNRGYRPISVLEEEWEGVIFRGPNMGMRLLNSPIDVSGLGLHVPSPPPQWGTFEAYFPSLDSASLRSFSPDRASVQRVNQRDHWPVVQNPLASHPNGMPQPGIESDVTRSPANSVTAAHALISHGNQLAETAVVAELANQSEVLTNSVFSATVIRDTEPCKKSVTSGSECARSRSASSASSYVPRRSCVSAPWRIHRRSHRPGRRFRRNNLAMFISNHAHPESFFEDPIGSSYVSNRIDWLV</sequence>
<dbReference type="Proteomes" id="UP001149165">
    <property type="component" value="Unassembled WGS sequence"/>
</dbReference>
<feature type="compositionally biased region" description="Low complexity" evidence="1">
    <location>
        <begin position="167"/>
        <end position="187"/>
    </location>
</feature>
<feature type="region of interest" description="Disordered" evidence="1">
    <location>
        <begin position="336"/>
        <end position="382"/>
    </location>
</feature>
<feature type="region of interest" description="Disordered" evidence="1">
    <location>
        <begin position="1"/>
        <end position="36"/>
    </location>
</feature>
<gene>
    <name evidence="2" type="ORF">N7456_010382</name>
</gene>
<feature type="compositionally biased region" description="Polar residues" evidence="1">
    <location>
        <begin position="198"/>
        <end position="208"/>
    </location>
</feature>
<keyword evidence="3" id="KW-1185">Reference proteome</keyword>
<feature type="compositionally biased region" description="Polar residues" evidence="1">
    <location>
        <begin position="221"/>
        <end position="245"/>
    </location>
</feature>
<reference evidence="2" key="1">
    <citation type="submission" date="2022-11" db="EMBL/GenBank/DDBJ databases">
        <authorList>
            <person name="Petersen C."/>
        </authorList>
    </citation>
    <scope>NUCLEOTIDE SEQUENCE</scope>
    <source>
        <strain evidence="2">IBT 30069</strain>
    </source>
</reference>
<evidence type="ECO:0000313" key="3">
    <source>
        <dbReference type="Proteomes" id="UP001149165"/>
    </source>
</evidence>
<reference evidence="2" key="2">
    <citation type="journal article" date="2023" name="IMA Fungus">
        <title>Comparative genomic study of the Penicillium genus elucidates a diverse pangenome and 15 lateral gene transfer events.</title>
        <authorList>
            <person name="Petersen C."/>
            <person name="Sorensen T."/>
            <person name="Nielsen M.R."/>
            <person name="Sondergaard T.E."/>
            <person name="Sorensen J.L."/>
            <person name="Fitzpatrick D.A."/>
            <person name="Frisvad J.C."/>
            <person name="Nielsen K.L."/>
        </authorList>
    </citation>
    <scope>NUCLEOTIDE SEQUENCE</scope>
    <source>
        <strain evidence="2">IBT 30069</strain>
    </source>
</reference>
<dbReference type="OrthoDB" id="10649489at2759"/>
<organism evidence="2 3">
    <name type="scientific">Penicillium angulare</name>
    <dbReference type="NCBI Taxonomy" id="116970"/>
    <lineage>
        <taxon>Eukaryota</taxon>
        <taxon>Fungi</taxon>
        <taxon>Dikarya</taxon>
        <taxon>Ascomycota</taxon>
        <taxon>Pezizomycotina</taxon>
        <taxon>Eurotiomycetes</taxon>
        <taxon>Eurotiomycetidae</taxon>
        <taxon>Eurotiales</taxon>
        <taxon>Aspergillaceae</taxon>
        <taxon>Penicillium</taxon>
    </lineage>
</organism>
<comment type="caution">
    <text evidence="2">The sequence shown here is derived from an EMBL/GenBank/DDBJ whole genome shotgun (WGS) entry which is preliminary data.</text>
</comment>
<name>A0A9W9F6I3_9EURO</name>
<protein>
    <submittedName>
        <fullName evidence="2">Uncharacterized protein</fullName>
    </submittedName>
</protein>
<feature type="compositionally biased region" description="Polar residues" evidence="1">
    <location>
        <begin position="99"/>
        <end position="132"/>
    </location>
</feature>
<evidence type="ECO:0000256" key="1">
    <source>
        <dbReference type="SAM" id="MobiDB-lite"/>
    </source>
</evidence>
<dbReference type="EMBL" id="JAPQKH010000006">
    <property type="protein sequence ID" value="KAJ5094521.1"/>
    <property type="molecule type" value="Genomic_DNA"/>
</dbReference>
<proteinExistence type="predicted"/>
<accession>A0A9W9F6I3</accession>
<feature type="region of interest" description="Disordered" evidence="1">
    <location>
        <begin position="99"/>
        <end position="245"/>
    </location>
</feature>
<dbReference type="AlphaFoldDB" id="A0A9W9F6I3"/>
<evidence type="ECO:0000313" key="2">
    <source>
        <dbReference type="EMBL" id="KAJ5094521.1"/>
    </source>
</evidence>